<dbReference type="Proteomes" id="UP000256541">
    <property type="component" value="Unassembled WGS sequence"/>
</dbReference>
<gene>
    <name evidence="2" type="ORF">B7R22_00800</name>
</gene>
<comment type="caution">
    <text evidence="2">The sequence shown here is derived from an EMBL/GenBank/DDBJ whole genome shotgun (WGS) entry which is preliminary data.</text>
</comment>
<sequence>MSFEEKRASAFLLVAVAGYTAYVILVLPAFASTPLSQVEYVSAMLATIGGAVVVGILANVTIAVATPREARRIDQRDRDIDRLGRRAGEGFVIAGSVGALSLALLQVDYFWIANILYLGFVLSAVFGSAARLIAYRWGTPAW</sequence>
<feature type="transmembrane region" description="Helical" evidence="1">
    <location>
        <begin position="12"/>
        <end position="31"/>
    </location>
</feature>
<feature type="transmembrane region" description="Helical" evidence="1">
    <location>
        <begin position="111"/>
        <end position="134"/>
    </location>
</feature>
<organism evidence="2 3">
    <name type="scientific">Subtercola boreus</name>
    <dbReference type="NCBI Taxonomy" id="120213"/>
    <lineage>
        <taxon>Bacteria</taxon>
        <taxon>Bacillati</taxon>
        <taxon>Actinomycetota</taxon>
        <taxon>Actinomycetes</taxon>
        <taxon>Micrococcales</taxon>
        <taxon>Microbacteriaceae</taxon>
        <taxon>Subtercola</taxon>
    </lineage>
</organism>
<reference evidence="2 3" key="1">
    <citation type="submission" date="2017-04" db="EMBL/GenBank/DDBJ databases">
        <title>Comparative genome analysis of Subtercola boreus.</title>
        <authorList>
            <person name="Cho Y.-J."/>
            <person name="Cho A."/>
            <person name="Kim O.-S."/>
            <person name="Lee J.-I."/>
        </authorList>
    </citation>
    <scope>NUCLEOTIDE SEQUENCE [LARGE SCALE GENOMIC DNA]</scope>
    <source>
        <strain evidence="2 3">P27479</strain>
    </source>
</reference>
<keyword evidence="1" id="KW-1133">Transmembrane helix</keyword>
<feature type="transmembrane region" description="Helical" evidence="1">
    <location>
        <begin position="87"/>
        <end position="105"/>
    </location>
</feature>
<dbReference type="OrthoDB" id="4559359at2"/>
<keyword evidence="1" id="KW-0812">Transmembrane</keyword>
<dbReference type="EMBL" id="NBXB01000004">
    <property type="protein sequence ID" value="RFA17113.1"/>
    <property type="molecule type" value="Genomic_DNA"/>
</dbReference>
<keyword evidence="1" id="KW-0472">Membrane</keyword>
<accession>A0A3E0W6E1</accession>
<dbReference type="AlphaFoldDB" id="A0A3E0W6E1"/>
<dbReference type="RefSeq" id="WP_116409936.1">
    <property type="nucleotide sequence ID" value="NZ_NBXB01000004.1"/>
</dbReference>
<evidence type="ECO:0000313" key="2">
    <source>
        <dbReference type="EMBL" id="RFA17113.1"/>
    </source>
</evidence>
<protein>
    <submittedName>
        <fullName evidence="2">Uncharacterized protein</fullName>
    </submittedName>
</protein>
<feature type="transmembrane region" description="Helical" evidence="1">
    <location>
        <begin position="43"/>
        <end position="66"/>
    </location>
</feature>
<evidence type="ECO:0000256" key="1">
    <source>
        <dbReference type="SAM" id="Phobius"/>
    </source>
</evidence>
<evidence type="ECO:0000313" key="3">
    <source>
        <dbReference type="Proteomes" id="UP000256541"/>
    </source>
</evidence>
<name>A0A3E0W6E1_9MICO</name>
<proteinExistence type="predicted"/>